<keyword evidence="2" id="KW-1185">Reference proteome</keyword>
<dbReference type="EMBL" id="QPIW01000001">
    <property type="protein sequence ID" value="RDB07802.1"/>
    <property type="molecule type" value="Genomic_DNA"/>
</dbReference>
<dbReference type="AlphaFoldDB" id="A0A369IFI1"/>
<proteinExistence type="predicted"/>
<organism evidence="1 2">
    <name type="scientific">Runella aurantiaca</name>
    <dbReference type="NCBI Taxonomy" id="2282308"/>
    <lineage>
        <taxon>Bacteria</taxon>
        <taxon>Pseudomonadati</taxon>
        <taxon>Bacteroidota</taxon>
        <taxon>Cytophagia</taxon>
        <taxon>Cytophagales</taxon>
        <taxon>Spirosomataceae</taxon>
        <taxon>Runella</taxon>
    </lineage>
</organism>
<evidence type="ECO:0000313" key="2">
    <source>
        <dbReference type="Proteomes" id="UP000253141"/>
    </source>
</evidence>
<dbReference type="Gene3D" id="1.10.30.50">
    <property type="match status" value="1"/>
</dbReference>
<evidence type="ECO:0000313" key="1">
    <source>
        <dbReference type="EMBL" id="RDB07802.1"/>
    </source>
</evidence>
<sequence length="293" mass="34262">MRFEKNWQVDNQKMIKLSRDRNTKTIHKNFKGEIRISFNLELLREHLEILSGIREKHNFISKRWSVAKKQLFAETHNKCAYCETPTKVVAHGDVEHYRPKSIYWWLAYSYENYLVSCAICNEIHKKDQFPIAGNRLLPPLLSTDTGTVELERLAVSLNPDSFNALAGQDYETFLNLHQAEQPLLINPYYDDPADFFAFEVDHILRTVDIIPINEGVMHVVKTTIEVYGLNRTEVSFLRYEVFIAYDTHRRTLLDNGISEITRNLNDMAIQRMKASSSAFTGMVIYFEKVFNRM</sequence>
<accession>A0A369IFI1</accession>
<comment type="caution">
    <text evidence="1">The sequence shown here is derived from an EMBL/GenBank/DDBJ whole genome shotgun (WGS) entry which is preliminary data.</text>
</comment>
<evidence type="ECO:0008006" key="3">
    <source>
        <dbReference type="Google" id="ProtNLM"/>
    </source>
</evidence>
<name>A0A369IFI1_9BACT</name>
<gene>
    <name evidence="1" type="ORF">DVG78_01735</name>
</gene>
<protein>
    <recommendedName>
        <fullName evidence="3">HNH nuclease domain-containing protein</fullName>
    </recommendedName>
</protein>
<dbReference type="Proteomes" id="UP000253141">
    <property type="component" value="Unassembled WGS sequence"/>
</dbReference>
<reference evidence="1 2" key="1">
    <citation type="submission" date="2018-07" db="EMBL/GenBank/DDBJ databases">
        <title>Genome analysis of Runella aurantiaca.</title>
        <authorList>
            <person name="Yang X."/>
        </authorList>
    </citation>
    <scope>NUCLEOTIDE SEQUENCE [LARGE SCALE GENOMIC DNA]</scope>
    <source>
        <strain evidence="1 2">YX9</strain>
    </source>
</reference>